<organism evidence="2 3">
    <name type="scientific">Natronococcus occultus SP4</name>
    <dbReference type="NCBI Taxonomy" id="694430"/>
    <lineage>
        <taxon>Archaea</taxon>
        <taxon>Methanobacteriati</taxon>
        <taxon>Methanobacteriota</taxon>
        <taxon>Stenosarchaea group</taxon>
        <taxon>Halobacteria</taxon>
        <taxon>Halobacteriales</taxon>
        <taxon>Natrialbaceae</taxon>
        <taxon>Natronococcus</taxon>
    </lineage>
</organism>
<keyword evidence="3" id="KW-1185">Reference proteome</keyword>
<feature type="region of interest" description="Disordered" evidence="1">
    <location>
        <begin position="12"/>
        <end position="66"/>
    </location>
</feature>
<evidence type="ECO:0000313" key="2">
    <source>
        <dbReference type="EMBL" id="AGB36141.1"/>
    </source>
</evidence>
<dbReference type="EMBL" id="CP003929">
    <property type="protein sequence ID" value="AGB36141.1"/>
    <property type="molecule type" value="Genomic_DNA"/>
</dbReference>
<proteinExistence type="predicted"/>
<dbReference type="Proteomes" id="UP000010878">
    <property type="component" value="Chromosome"/>
</dbReference>
<evidence type="ECO:0000313" key="3">
    <source>
        <dbReference type="Proteomes" id="UP000010878"/>
    </source>
</evidence>
<reference evidence="2 3" key="1">
    <citation type="submission" date="2012-11" db="EMBL/GenBank/DDBJ databases">
        <title>FINISHED of Natronococcus occultus SP4, DSM 3396.</title>
        <authorList>
            <consortium name="DOE Joint Genome Institute"/>
            <person name="Eisen J."/>
            <person name="Huntemann M."/>
            <person name="Wei C.-L."/>
            <person name="Han J."/>
            <person name="Detter J.C."/>
            <person name="Han C."/>
            <person name="Tapia R."/>
            <person name="Chen A."/>
            <person name="Kyrpides N."/>
            <person name="Mavromatis K."/>
            <person name="Markowitz V."/>
            <person name="Szeto E."/>
            <person name="Ivanova N."/>
            <person name="Mikhailova N."/>
            <person name="Ovchinnikova G."/>
            <person name="Pagani I."/>
            <person name="Pati A."/>
            <person name="Goodwin L."/>
            <person name="Nordberg H.P."/>
            <person name="Cantor M.N."/>
            <person name="Hua S.X."/>
            <person name="Woyke T."/>
            <person name="Eisen J."/>
            <person name="Klenk H.-P."/>
            <person name="Klenk H.-P."/>
        </authorList>
    </citation>
    <scope>NUCLEOTIDE SEQUENCE [LARGE SCALE GENOMIC DNA]</scope>
    <source>
        <strain evidence="2 3">SP4</strain>
    </source>
</reference>
<dbReference type="AlphaFoldDB" id="L0JTR1"/>
<gene>
    <name evidence="2" type="ORF">Natoc_0266</name>
</gene>
<dbReference type="eggNOG" id="arCOG06088">
    <property type="taxonomic scope" value="Archaea"/>
</dbReference>
<feature type="compositionally biased region" description="Polar residues" evidence="1">
    <location>
        <begin position="51"/>
        <end position="61"/>
    </location>
</feature>
<dbReference type="HOGENOM" id="CLU_2079485_0_0_2"/>
<protein>
    <submittedName>
        <fullName evidence="2">Uncharacterized protein</fullName>
    </submittedName>
</protein>
<name>L0JTR1_9EURY</name>
<evidence type="ECO:0000256" key="1">
    <source>
        <dbReference type="SAM" id="MobiDB-lite"/>
    </source>
</evidence>
<accession>L0JTR1</accession>
<sequence length="117" mass="12980">MSDHWVGRWSFVSADGPLEDGSTDPALETSTRVEWSGADATDPSLSRGGTAASSEPPTGSRNLGGRCPRCRERLESRLRARYDDELTARLVLVGYCRNCTYHAESTRLGFEMREVRL</sequence>
<dbReference type="KEGG" id="nou:Natoc_0266"/>